<proteinExistence type="predicted"/>
<evidence type="ECO:0000313" key="4">
    <source>
        <dbReference type="Proteomes" id="UP001374803"/>
    </source>
</evidence>
<protein>
    <submittedName>
        <fullName evidence="3">Ig-like domain-containing protein</fullName>
    </submittedName>
</protein>
<evidence type="ECO:0000259" key="2">
    <source>
        <dbReference type="Pfam" id="PF13205"/>
    </source>
</evidence>
<evidence type="ECO:0000313" key="3">
    <source>
        <dbReference type="EMBL" id="WXB04144.1"/>
    </source>
</evidence>
<reference evidence="3" key="1">
    <citation type="submission" date="2021-12" db="EMBL/GenBank/DDBJ databases">
        <title>Discovery of the Pendulisporaceae a myxobacterial family with distinct sporulation behavior and unique specialized metabolism.</title>
        <authorList>
            <person name="Garcia R."/>
            <person name="Popoff A."/>
            <person name="Bader C.D."/>
            <person name="Loehr J."/>
            <person name="Walesch S."/>
            <person name="Walt C."/>
            <person name="Boldt J."/>
            <person name="Bunk B."/>
            <person name="Haeckl F.J.F.P.J."/>
            <person name="Gunesch A.P."/>
            <person name="Birkelbach J."/>
            <person name="Nuebel U."/>
            <person name="Pietschmann T."/>
            <person name="Bach T."/>
            <person name="Mueller R."/>
        </authorList>
    </citation>
    <scope>NUCLEOTIDE SEQUENCE</scope>
    <source>
        <strain evidence="3">MSr11367</strain>
    </source>
</reference>
<gene>
    <name evidence="3" type="ORF">LVJ94_45465</name>
</gene>
<feature type="domain" description="SbsA Ig-like" evidence="2">
    <location>
        <begin position="6"/>
        <end position="98"/>
    </location>
</feature>
<keyword evidence="4" id="KW-1185">Reference proteome</keyword>
<sequence>MIPDPDIVAPELSFRVPADGEKNVSTRTAIRAVFSEPVKFGATPPVLSANGAPIPSNASLSSDATAMTIVPSEEVPLPAAMSVDFAGVTDLRGNALIRPPWNWTVPLWLPVGAPLDSGTFKFPSIAAGPGEGANVLSANARDADGLYDLVLHRIGAPTSTWSPTRTLAVMQSMRVDTLVDNDGVLVTAFLSSDNKVRVLRNGEEWPEGSRFASVSNAGFALGLDPDGMLFLAYDMPRGDEGGTDVNVVTLPRGAQNWVPMRLVKTPPEEKSSHLLSLTLDKRGTPYVAYLDASPSELAHVRVWTTSEAWVPLGSPLNGEGEEVKHVSIATDDAANVFALVNFAERVLPRHRVQILRLEGAKWIECGPKIAQEDLDNPAFFARMQNGHVFASLGLDPNFEFLDVTRNGWTRIPPPTLAPEGKRVSGAMGGIDPQGVPFIAWTDFESGRLQLGRLNR</sequence>
<keyword evidence="1" id="KW-0732">Signal</keyword>
<name>A0ABZ2KZN1_9BACT</name>
<accession>A0ABZ2KZN1</accession>
<dbReference type="Pfam" id="PF13205">
    <property type="entry name" value="Big_5"/>
    <property type="match status" value="1"/>
</dbReference>
<dbReference type="InterPro" id="IPR032812">
    <property type="entry name" value="SbsA_Ig"/>
</dbReference>
<dbReference type="Proteomes" id="UP001374803">
    <property type="component" value="Chromosome"/>
</dbReference>
<evidence type="ECO:0000256" key="1">
    <source>
        <dbReference type="ARBA" id="ARBA00022729"/>
    </source>
</evidence>
<organism evidence="3 4">
    <name type="scientific">Pendulispora rubella</name>
    <dbReference type="NCBI Taxonomy" id="2741070"/>
    <lineage>
        <taxon>Bacteria</taxon>
        <taxon>Pseudomonadati</taxon>
        <taxon>Myxococcota</taxon>
        <taxon>Myxococcia</taxon>
        <taxon>Myxococcales</taxon>
        <taxon>Sorangiineae</taxon>
        <taxon>Pendulisporaceae</taxon>
        <taxon>Pendulispora</taxon>
    </lineage>
</organism>
<dbReference type="RefSeq" id="WP_394833779.1">
    <property type="nucleotide sequence ID" value="NZ_CP089929.1"/>
</dbReference>
<dbReference type="EMBL" id="CP089983">
    <property type="protein sequence ID" value="WXB04144.1"/>
    <property type="molecule type" value="Genomic_DNA"/>
</dbReference>